<dbReference type="SMART" id="SM00345">
    <property type="entry name" value="HTH_GNTR"/>
    <property type="match status" value="1"/>
</dbReference>
<evidence type="ECO:0000313" key="6">
    <source>
        <dbReference type="Proteomes" id="UP001589627"/>
    </source>
</evidence>
<dbReference type="InterPro" id="IPR050679">
    <property type="entry name" value="Bact_HTH_transcr_reg"/>
</dbReference>
<evidence type="ECO:0000313" key="5">
    <source>
        <dbReference type="EMBL" id="MFB9836936.1"/>
    </source>
</evidence>
<sequence length="236" mass="26357">MSGLPIYEVIRRDLLSQIRDGVLRTGDRLPSEPELAAQFGVSRMTVRQAIDQLVIDHVVVRRRGSGTYVTSAPRYRRLNRLAPFRDEIGVGDADVRTEIRERRELVAPPDVAERLLLKEGQKVVRLVRLRTVDGEPAALQESWVPYALAPNLAREDLVEGSLYRTLSERWGVAVKWAEQQISAAAATEEQASLLGVPMGGPLMTIVRLTFSGAESPVELAHSWTRPEYPLLTRLDA</sequence>
<keyword evidence="6" id="KW-1185">Reference proteome</keyword>
<dbReference type="SMART" id="SM00866">
    <property type="entry name" value="UTRA"/>
    <property type="match status" value="1"/>
</dbReference>
<organism evidence="5 6">
    <name type="scientific">Actinoallomurus acaciae</name>
    <dbReference type="NCBI Taxonomy" id="502577"/>
    <lineage>
        <taxon>Bacteria</taxon>
        <taxon>Bacillati</taxon>
        <taxon>Actinomycetota</taxon>
        <taxon>Actinomycetes</taxon>
        <taxon>Streptosporangiales</taxon>
        <taxon>Thermomonosporaceae</taxon>
        <taxon>Actinoallomurus</taxon>
    </lineage>
</organism>
<keyword evidence="2" id="KW-0238">DNA-binding</keyword>
<dbReference type="PRINTS" id="PR00035">
    <property type="entry name" value="HTHGNTR"/>
</dbReference>
<dbReference type="InterPro" id="IPR036388">
    <property type="entry name" value="WH-like_DNA-bd_sf"/>
</dbReference>
<dbReference type="PANTHER" id="PTHR44846:SF1">
    <property type="entry name" value="MANNOSYL-D-GLYCERATE TRANSPORT_METABOLISM SYSTEM REPRESSOR MNGR-RELATED"/>
    <property type="match status" value="1"/>
</dbReference>
<accession>A0ABV5YPF1</accession>
<dbReference type="Proteomes" id="UP001589627">
    <property type="component" value="Unassembled WGS sequence"/>
</dbReference>
<dbReference type="InterPro" id="IPR028978">
    <property type="entry name" value="Chorismate_lyase_/UTRA_dom_sf"/>
</dbReference>
<evidence type="ECO:0000256" key="3">
    <source>
        <dbReference type="ARBA" id="ARBA00023163"/>
    </source>
</evidence>
<gene>
    <name evidence="5" type="ORF">ACFFNX_32665</name>
</gene>
<dbReference type="Pfam" id="PF07702">
    <property type="entry name" value="UTRA"/>
    <property type="match status" value="1"/>
</dbReference>
<proteinExistence type="predicted"/>
<dbReference type="InterPro" id="IPR011663">
    <property type="entry name" value="UTRA"/>
</dbReference>
<keyword evidence="3" id="KW-0804">Transcription</keyword>
<evidence type="ECO:0000256" key="1">
    <source>
        <dbReference type="ARBA" id="ARBA00023015"/>
    </source>
</evidence>
<dbReference type="InterPro" id="IPR036390">
    <property type="entry name" value="WH_DNA-bd_sf"/>
</dbReference>
<dbReference type="EMBL" id="JBHLZP010000326">
    <property type="protein sequence ID" value="MFB9836936.1"/>
    <property type="molecule type" value="Genomic_DNA"/>
</dbReference>
<evidence type="ECO:0000259" key="4">
    <source>
        <dbReference type="PROSITE" id="PS50949"/>
    </source>
</evidence>
<comment type="caution">
    <text evidence="5">The sequence shown here is derived from an EMBL/GenBank/DDBJ whole genome shotgun (WGS) entry which is preliminary data.</text>
</comment>
<dbReference type="PROSITE" id="PS50949">
    <property type="entry name" value="HTH_GNTR"/>
    <property type="match status" value="1"/>
</dbReference>
<dbReference type="Pfam" id="PF00392">
    <property type="entry name" value="GntR"/>
    <property type="match status" value="1"/>
</dbReference>
<dbReference type="Gene3D" id="3.40.1410.10">
    <property type="entry name" value="Chorismate lyase-like"/>
    <property type="match status" value="1"/>
</dbReference>
<name>A0ABV5YPF1_9ACTN</name>
<dbReference type="CDD" id="cd07377">
    <property type="entry name" value="WHTH_GntR"/>
    <property type="match status" value="1"/>
</dbReference>
<dbReference type="Gene3D" id="1.10.10.10">
    <property type="entry name" value="Winged helix-like DNA-binding domain superfamily/Winged helix DNA-binding domain"/>
    <property type="match status" value="1"/>
</dbReference>
<reference evidence="5 6" key="1">
    <citation type="submission" date="2024-09" db="EMBL/GenBank/DDBJ databases">
        <authorList>
            <person name="Sun Q."/>
            <person name="Mori K."/>
        </authorList>
    </citation>
    <scope>NUCLEOTIDE SEQUENCE [LARGE SCALE GENOMIC DNA]</scope>
    <source>
        <strain evidence="5 6">TBRC 0563</strain>
    </source>
</reference>
<feature type="domain" description="HTH gntR-type" evidence="4">
    <location>
        <begin position="4"/>
        <end position="72"/>
    </location>
</feature>
<keyword evidence="1" id="KW-0805">Transcription regulation</keyword>
<dbReference type="InterPro" id="IPR000524">
    <property type="entry name" value="Tscrpt_reg_HTH_GntR"/>
</dbReference>
<dbReference type="SUPFAM" id="SSF46785">
    <property type="entry name" value="Winged helix' DNA-binding domain"/>
    <property type="match status" value="1"/>
</dbReference>
<protein>
    <submittedName>
        <fullName evidence="5">GntR family transcriptional regulator</fullName>
    </submittedName>
</protein>
<evidence type="ECO:0000256" key="2">
    <source>
        <dbReference type="ARBA" id="ARBA00023125"/>
    </source>
</evidence>
<dbReference type="RefSeq" id="WP_378209726.1">
    <property type="nucleotide sequence ID" value="NZ_JBHLZP010000326.1"/>
</dbReference>
<dbReference type="PANTHER" id="PTHR44846">
    <property type="entry name" value="MANNOSYL-D-GLYCERATE TRANSPORT/METABOLISM SYSTEM REPRESSOR MNGR-RELATED"/>
    <property type="match status" value="1"/>
</dbReference>
<dbReference type="SUPFAM" id="SSF64288">
    <property type="entry name" value="Chorismate lyase-like"/>
    <property type="match status" value="1"/>
</dbReference>